<dbReference type="AlphaFoldDB" id="A0ABD7HMD3"/>
<dbReference type="EMBL" id="QXBN01000012">
    <property type="protein sequence ID" value="RIT36868.1"/>
    <property type="molecule type" value="Genomic_DNA"/>
</dbReference>
<sequence>MRRSTIYSALAVALYLAAVYLAVFVAAPASLTVADFVASCGIAIPHPSGWNRAIFANSGAPTLYMSVTGCVALIGYGSIIAGCFFYLGEHEDVRAQLNAAADTSTGRRRPAGASSNAGAAQRPTNIQVMEGDG</sequence>
<evidence type="ECO:0000313" key="4">
    <source>
        <dbReference type="Proteomes" id="UP000284557"/>
    </source>
</evidence>
<evidence type="ECO:0000256" key="2">
    <source>
        <dbReference type="SAM" id="Phobius"/>
    </source>
</evidence>
<feature type="transmembrane region" description="Helical" evidence="2">
    <location>
        <begin position="12"/>
        <end position="44"/>
    </location>
</feature>
<protein>
    <recommendedName>
        <fullName evidence="5">Transmembrane protein</fullName>
    </recommendedName>
</protein>
<dbReference type="RefSeq" id="WP_119596513.1">
    <property type="nucleotide sequence ID" value="NZ_QXBN01000012.1"/>
</dbReference>
<dbReference type="Proteomes" id="UP000284557">
    <property type="component" value="Unassembled WGS sequence"/>
</dbReference>
<evidence type="ECO:0008006" key="5">
    <source>
        <dbReference type="Google" id="ProtNLM"/>
    </source>
</evidence>
<feature type="transmembrane region" description="Helical" evidence="2">
    <location>
        <begin position="64"/>
        <end position="87"/>
    </location>
</feature>
<feature type="region of interest" description="Disordered" evidence="1">
    <location>
        <begin position="100"/>
        <end position="133"/>
    </location>
</feature>
<accession>A0ABD7HMD3</accession>
<reference evidence="3 4" key="1">
    <citation type="submission" date="2018-08" db="EMBL/GenBank/DDBJ databases">
        <title>Linezolid Resistance in Mycobacterium abscessus: MIC Distribution and Comprehensive Investigation of Resistance Mechanisms.</title>
        <authorList>
            <person name="Ye M."/>
            <person name="Xu L."/>
            <person name="Zou Y."/>
            <person name="Li B."/>
            <person name="Guo Q."/>
            <person name="Zhang Y."/>
            <person name="Zhan M."/>
            <person name="Xu B."/>
            <person name="Yu F."/>
            <person name="Zhang Z."/>
            <person name="Chu H."/>
        </authorList>
    </citation>
    <scope>NUCLEOTIDE SEQUENCE [LARGE SCALE GENOMIC DNA]</scope>
    <source>
        <strain evidence="3 4">G143</strain>
    </source>
</reference>
<keyword evidence="2" id="KW-1133">Transmembrane helix</keyword>
<feature type="compositionally biased region" description="Polar residues" evidence="1">
    <location>
        <begin position="113"/>
        <end position="127"/>
    </location>
</feature>
<proteinExistence type="predicted"/>
<evidence type="ECO:0000313" key="3">
    <source>
        <dbReference type="EMBL" id="RIT36868.1"/>
    </source>
</evidence>
<evidence type="ECO:0000256" key="1">
    <source>
        <dbReference type="SAM" id="MobiDB-lite"/>
    </source>
</evidence>
<organism evidence="3 4">
    <name type="scientific">Mycobacteroides abscessus</name>
    <dbReference type="NCBI Taxonomy" id="36809"/>
    <lineage>
        <taxon>Bacteria</taxon>
        <taxon>Bacillati</taxon>
        <taxon>Actinomycetota</taxon>
        <taxon>Actinomycetes</taxon>
        <taxon>Mycobacteriales</taxon>
        <taxon>Mycobacteriaceae</taxon>
        <taxon>Mycobacteroides</taxon>
    </lineage>
</organism>
<gene>
    <name evidence="3" type="ORF">D2E76_16600</name>
</gene>
<keyword evidence="2" id="KW-0812">Transmembrane</keyword>
<keyword evidence="2" id="KW-0472">Membrane</keyword>
<comment type="caution">
    <text evidence="3">The sequence shown here is derived from an EMBL/GenBank/DDBJ whole genome shotgun (WGS) entry which is preliminary data.</text>
</comment>
<name>A0ABD7HMD3_9MYCO</name>